<comment type="caution">
    <text evidence="2">The sequence shown here is derived from an EMBL/GenBank/DDBJ whole genome shotgun (WGS) entry which is preliminary data.</text>
</comment>
<accession>A0ABR9LJN0</accession>
<dbReference type="Pfam" id="PF14428">
    <property type="entry name" value="DddA-like"/>
    <property type="match status" value="1"/>
</dbReference>
<keyword evidence="3" id="KW-1185">Reference proteome</keyword>
<evidence type="ECO:0000256" key="1">
    <source>
        <dbReference type="SAM" id="MobiDB-lite"/>
    </source>
</evidence>
<evidence type="ECO:0000313" key="3">
    <source>
        <dbReference type="Proteomes" id="UP000656548"/>
    </source>
</evidence>
<dbReference type="RefSeq" id="WP_192747058.1">
    <property type="nucleotide sequence ID" value="NZ_JADBEJ010000007.1"/>
</dbReference>
<protein>
    <submittedName>
        <fullName evidence="2">Uncharacterized protein</fullName>
    </submittedName>
</protein>
<proteinExistence type="predicted"/>
<feature type="compositionally biased region" description="Low complexity" evidence="1">
    <location>
        <begin position="92"/>
        <end position="103"/>
    </location>
</feature>
<feature type="region of interest" description="Disordered" evidence="1">
    <location>
        <begin position="88"/>
        <end position="121"/>
    </location>
</feature>
<sequence length="271" mass="29049">MASVGEMIKALLGAVEKLDAAHQALEHAQPEFADAEAAYLQALGEAGYEAKEVLTICTSVPPKVTEYLDELRAVRGRIMGYVDDLRGEHGPAAAETSKSDAAARPSSPAVTPPSYTNQHGDAYPKEAAELAALLPKRCLHGAPKQKTVGVPRVNGRIAPPIRSGGGKNDPQVIDAKKLLESLGFSETQADFLKYHVEVKAAALALKYPGVEKVEMAINNTPCGTEQFQGFKAVCDRVLTMAFPSNGAKSLTLHGSYQDNRPFRKHYGRPVT</sequence>
<gene>
    <name evidence="2" type="ORF">H4W30_007576</name>
</gene>
<name>A0ABR9LJN0_9PSEU</name>
<organism evidence="2 3">
    <name type="scientific">Amycolatopsis roodepoortensis</name>
    <dbReference type="NCBI Taxonomy" id="700274"/>
    <lineage>
        <taxon>Bacteria</taxon>
        <taxon>Bacillati</taxon>
        <taxon>Actinomycetota</taxon>
        <taxon>Actinomycetes</taxon>
        <taxon>Pseudonocardiales</taxon>
        <taxon>Pseudonocardiaceae</taxon>
        <taxon>Amycolatopsis</taxon>
    </lineage>
</organism>
<dbReference type="EMBL" id="JADBEJ010000007">
    <property type="protein sequence ID" value="MBE1580495.1"/>
    <property type="molecule type" value="Genomic_DNA"/>
</dbReference>
<evidence type="ECO:0000313" key="2">
    <source>
        <dbReference type="EMBL" id="MBE1580495.1"/>
    </source>
</evidence>
<reference evidence="2 3" key="1">
    <citation type="submission" date="2020-10" db="EMBL/GenBank/DDBJ databases">
        <title>Sequencing the genomes of 1000 actinobacteria strains.</title>
        <authorList>
            <person name="Klenk H.-P."/>
        </authorList>
    </citation>
    <scope>NUCLEOTIDE SEQUENCE [LARGE SCALE GENOMIC DNA]</scope>
    <source>
        <strain evidence="2 3">DSM 46661</strain>
    </source>
</reference>
<dbReference type="InterPro" id="IPR032724">
    <property type="entry name" value="SCP1.201-like"/>
</dbReference>
<dbReference type="Proteomes" id="UP000656548">
    <property type="component" value="Unassembled WGS sequence"/>
</dbReference>